<dbReference type="Gene3D" id="1.10.287.110">
    <property type="entry name" value="DnaJ domain"/>
    <property type="match status" value="1"/>
</dbReference>
<dbReference type="GeneID" id="126890915"/>
<organism evidence="3 4">
    <name type="scientific">Diabrotica virgifera virgifera</name>
    <name type="common">western corn rootworm</name>
    <dbReference type="NCBI Taxonomy" id="50390"/>
    <lineage>
        <taxon>Eukaryota</taxon>
        <taxon>Metazoa</taxon>
        <taxon>Ecdysozoa</taxon>
        <taxon>Arthropoda</taxon>
        <taxon>Hexapoda</taxon>
        <taxon>Insecta</taxon>
        <taxon>Pterygota</taxon>
        <taxon>Neoptera</taxon>
        <taxon>Endopterygota</taxon>
        <taxon>Coleoptera</taxon>
        <taxon>Polyphaga</taxon>
        <taxon>Cucujiformia</taxon>
        <taxon>Chrysomeloidea</taxon>
        <taxon>Chrysomelidae</taxon>
        <taxon>Galerucinae</taxon>
        <taxon>Diabroticina</taxon>
        <taxon>Diabroticites</taxon>
        <taxon>Diabrotica</taxon>
    </lineage>
</organism>
<evidence type="ECO:0000259" key="2">
    <source>
        <dbReference type="PROSITE" id="PS50076"/>
    </source>
</evidence>
<dbReference type="CDD" id="cd06257">
    <property type="entry name" value="DnaJ"/>
    <property type="match status" value="1"/>
</dbReference>
<feature type="coiled-coil region" evidence="1">
    <location>
        <begin position="254"/>
        <end position="281"/>
    </location>
</feature>
<evidence type="ECO:0000313" key="3">
    <source>
        <dbReference type="EnsemblMetazoa" id="XP_050516039.1"/>
    </source>
</evidence>
<feature type="domain" description="J" evidence="2">
    <location>
        <begin position="77"/>
        <end position="149"/>
    </location>
</feature>
<dbReference type="PANTHER" id="PTHR43999:SF1">
    <property type="entry name" value="DNAJ HOMOLOG SUBFAMILY C MEMBER 2"/>
    <property type="match status" value="1"/>
</dbReference>
<accession>A0ABM5L0S2</accession>
<dbReference type="RefSeq" id="XP_050516039.1">
    <property type="nucleotide sequence ID" value="XM_050660082.1"/>
</dbReference>
<dbReference type="InterPro" id="IPR036869">
    <property type="entry name" value="J_dom_sf"/>
</dbReference>
<name>A0ABM5L0S2_DIAVI</name>
<evidence type="ECO:0000256" key="1">
    <source>
        <dbReference type="SAM" id="Coils"/>
    </source>
</evidence>
<evidence type="ECO:0000313" key="4">
    <source>
        <dbReference type="Proteomes" id="UP001652700"/>
    </source>
</evidence>
<dbReference type="Pfam" id="PF00226">
    <property type="entry name" value="DnaJ"/>
    <property type="match status" value="1"/>
</dbReference>
<dbReference type="Proteomes" id="UP001652700">
    <property type="component" value="Unplaced"/>
</dbReference>
<dbReference type="InterPro" id="IPR044634">
    <property type="entry name" value="Zuotin/DnaJC2"/>
</dbReference>
<dbReference type="SUPFAM" id="SSF46565">
    <property type="entry name" value="Chaperone J-domain"/>
    <property type="match status" value="1"/>
</dbReference>
<keyword evidence="1" id="KW-0175">Coiled coil</keyword>
<dbReference type="Pfam" id="PF21884">
    <property type="entry name" value="ZUO1-like_ZHD"/>
    <property type="match status" value="1"/>
</dbReference>
<sequence length="288" mass="34479">MYDALCDITHSDKFDLNSKYQGGGEPELRFVQHPLIELEVDIPKVDKEEELTPENVDYEDDVEYLRSLDPKEWKSQDHYKVLGIPNIRYKATDGIVKTAYRKKVLKQHPDKRKALGEKIKTDDDYFTCITMVYETLGNIMFTYYFDLNSRWSEKTRVPKLGTENSTKEEVEHFYSFWYDIKSWREYSYEDEEDKDKCQDRDDRRKNFDVTSQFIKVAARKNDKIFESVAKRFDILCRQNKEKFEERNRTFDNIQKSVDDNVEMLEDKIEQLESIITNTKVLTPVNYHQ</sequence>
<proteinExistence type="predicted"/>
<protein>
    <recommendedName>
        <fullName evidence="2">J domain-containing protein</fullName>
    </recommendedName>
</protein>
<dbReference type="PANTHER" id="PTHR43999">
    <property type="entry name" value="DNAJ HOMOLOG SUBFAMILY C MEMBER 2"/>
    <property type="match status" value="1"/>
</dbReference>
<dbReference type="SMART" id="SM00271">
    <property type="entry name" value="DnaJ"/>
    <property type="match status" value="1"/>
</dbReference>
<reference evidence="3" key="1">
    <citation type="submission" date="2025-05" db="UniProtKB">
        <authorList>
            <consortium name="EnsemblMetazoa"/>
        </authorList>
    </citation>
    <scope>IDENTIFICATION</scope>
</reference>
<dbReference type="EnsemblMetazoa" id="XM_050660082.1">
    <property type="protein sequence ID" value="XP_050516039.1"/>
    <property type="gene ID" value="LOC126890915"/>
</dbReference>
<dbReference type="PROSITE" id="PS50076">
    <property type="entry name" value="DNAJ_2"/>
    <property type="match status" value="1"/>
</dbReference>
<dbReference type="InterPro" id="IPR054076">
    <property type="entry name" value="ZUO1-like_ZHD"/>
</dbReference>
<keyword evidence="4" id="KW-1185">Reference proteome</keyword>
<dbReference type="InterPro" id="IPR001623">
    <property type="entry name" value="DnaJ_domain"/>
</dbReference>